<protein>
    <recommendedName>
        <fullName evidence="1">F-box domain-containing protein</fullName>
    </recommendedName>
</protein>
<dbReference type="InterPro" id="IPR032675">
    <property type="entry name" value="LRR_dom_sf"/>
</dbReference>
<organism evidence="2 3">
    <name type="scientific">Orchesella dallaii</name>
    <dbReference type="NCBI Taxonomy" id="48710"/>
    <lineage>
        <taxon>Eukaryota</taxon>
        <taxon>Metazoa</taxon>
        <taxon>Ecdysozoa</taxon>
        <taxon>Arthropoda</taxon>
        <taxon>Hexapoda</taxon>
        <taxon>Collembola</taxon>
        <taxon>Entomobryomorpha</taxon>
        <taxon>Entomobryoidea</taxon>
        <taxon>Orchesellidae</taxon>
        <taxon>Orchesellinae</taxon>
        <taxon>Orchesella</taxon>
    </lineage>
</organism>
<dbReference type="CDD" id="cd09917">
    <property type="entry name" value="F-box_SF"/>
    <property type="match status" value="1"/>
</dbReference>
<keyword evidence="3" id="KW-1185">Reference proteome</keyword>
<evidence type="ECO:0000313" key="3">
    <source>
        <dbReference type="Proteomes" id="UP001642540"/>
    </source>
</evidence>
<dbReference type="EMBL" id="CAXLJM020000027">
    <property type="protein sequence ID" value="CAL8096105.1"/>
    <property type="molecule type" value="Genomic_DNA"/>
</dbReference>
<accession>A0ABP1QAN7</accession>
<name>A0ABP1QAN7_9HEXA</name>
<comment type="caution">
    <text evidence="2">The sequence shown here is derived from an EMBL/GenBank/DDBJ whole genome shotgun (WGS) entry which is preliminary data.</text>
</comment>
<dbReference type="SUPFAM" id="SSF81383">
    <property type="entry name" value="F-box domain"/>
    <property type="match status" value="1"/>
</dbReference>
<dbReference type="Gene3D" id="3.80.10.10">
    <property type="entry name" value="Ribonuclease Inhibitor"/>
    <property type="match status" value="1"/>
</dbReference>
<feature type="domain" description="F-box" evidence="1">
    <location>
        <begin position="31"/>
        <end position="62"/>
    </location>
</feature>
<dbReference type="InterPro" id="IPR001810">
    <property type="entry name" value="F-box_dom"/>
</dbReference>
<dbReference type="Proteomes" id="UP001642540">
    <property type="component" value="Unassembled WGS sequence"/>
</dbReference>
<sequence length="558" mass="63851">MESAGRDDCKCSELGGQEEDAELDEERHPLLNSVILRNIFRHCKVKDLKKLRQVCTLWYELASPYLQQESKVVLQEELFREETSIKKFLNYVEDLDEAEKIFIRNFKISLLTVARNNEMIVKFWEKVGPSMESLEMSLCRFTGVEMVRNVMFKWTPNLKRFCMRDCTFYKDVEGCCIVENELAETDCCVPINRHLISLEFYGGESRVGPPLTWTEVVTAFPNLKQLLLYNLNPKGVTDLLTEMGKIRNKDSTKLNIEKLNIFNGDFAFGQLTGPTAHLLMDLKLPITNLNMDVGMNTSDLIMASILKTYCNTLRHLTMYRGPFAIPFIKFPFDITFPELISLELAESVTGDFNFVLFTPKLQKLSICESPDSEPPILPTDMITNTEPVFKNSLPIHLHQLRLDYDCSLGDVRKLVRWFPEIKSLRMYLDNESFRLVCGEWKDLEELEILGDKVTDDGITGLSLTSNSSQYVLTKNSLSIRSLQSLRVFIMKNYGMSTSISDLSVTHGFLLMHRLNHLELCSGLITDEGWKHLRALPSLGVLRPSDGAWESQCSSFSKG</sequence>
<dbReference type="Pfam" id="PF00646">
    <property type="entry name" value="F-box"/>
    <property type="match status" value="1"/>
</dbReference>
<dbReference type="InterPro" id="IPR036047">
    <property type="entry name" value="F-box-like_dom_sf"/>
</dbReference>
<dbReference type="SUPFAM" id="SSF52047">
    <property type="entry name" value="RNI-like"/>
    <property type="match status" value="1"/>
</dbReference>
<evidence type="ECO:0000259" key="1">
    <source>
        <dbReference type="Pfam" id="PF00646"/>
    </source>
</evidence>
<proteinExistence type="predicted"/>
<evidence type="ECO:0000313" key="2">
    <source>
        <dbReference type="EMBL" id="CAL8096105.1"/>
    </source>
</evidence>
<gene>
    <name evidence="2" type="ORF">ODALV1_LOCUS9268</name>
</gene>
<reference evidence="2 3" key="1">
    <citation type="submission" date="2024-08" db="EMBL/GenBank/DDBJ databases">
        <authorList>
            <person name="Cucini C."/>
            <person name="Frati F."/>
        </authorList>
    </citation>
    <scope>NUCLEOTIDE SEQUENCE [LARGE SCALE GENOMIC DNA]</scope>
</reference>